<accession>A0A5B7X6L4</accession>
<evidence type="ECO:0000313" key="1">
    <source>
        <dbReference type="EMBL" id="QCY70745.1"/>
    </source>
</evidence>
<organism evidence="1 2">
    <name type="scientific">Antarcticibacterium flavum</name>
    <dbReference type="NCBI Taxonomy" id="2058175"/>
    <lineage>
        <taxon>Bacteria</taxon>
        <taxon>Pseudomonadati</taxon>
        <taxon>Bacteroidota</taxon>
        <taxon>Flavobacteriia</taxon>
        <taxon>Flavobacteriales</taxon>
        <taxon>Flavobacteriaceae</taxon>
        <taxon>Antarcticibacterium</taxon>
    </lineage>
</organism>
<dbReference type="KEGG" id="afla:FHG64_15845"/>
<keyword evidence="2" id="KW-1185">Reference proteome</keyword>
<proteinExistence type="predicted"/>
<name>A0A5B7X6L4_9FLAO</name>
<evidence type="ECO:0000313" key="2">
    <source>
        <dbReference type="Proteomes" id="UP000309016"/>
    </source>
</evidence>
<dbReference type="Proteomes" id="UP000309016">
    <property type="component" value="Chromosome"/>
</dbReference>
<gene>
    <name evidence="1" type="ORF">FHG64_15845</name>
</gene>
<reference evidence="1 2" key="1">
    <citation type="submission" date="2019-06" db="EMBL/GenBank/DDBJ databases">
        <title>Complete genome sequence of Antarcticibacterium flavum KCTC 52984T from an Antarctic marine sediment.</title>
        <authorList>
            <person name="Lee Y.M."/>
            <person name="Shin S.C."/>
        </authorList>
    </citation>
    <scope>NUCLEOTIDE SEQUENCE [LARGE SCALE GENOMIC DNA]</scope>
    <source>
        <strain evidence="1 2">KCTC 52984</strain>
    </source>
</reference>
<protein>
    <recommendedName>
        <fullName evidence="3">RHS repeat protein</fullName>
    </recommendedName>
</protein>
<dbReference type="RefSeq" id="WP_139067313.1">
    <property type="nucleotide sequence ID" value="NZ_CP040812.1"/>
</dbReference>
<dbReference type="EMBL" id="CP040812">
    <property type="protein sequence ID" value="QCY70745.1"/>
    <property type="molecule type" value="Genomic_DNA"/>
</dbReference>
<dbReference type="AlphaFoldDB" id="A0A5B7X6L4"/>
<evidence type="ECO:0008006" key="3">
    <source>
        <dbReference type="Google" id="ProtNLM"/>
    </source>
</evidence>
<sequence>MISFNSYSQKYIDTSSVNNVREEWRINENSSDSTLTEILTEYQSGIIKQEFPTPEEESKYGFYSFYEKDSLGNKIFHIQALNSVYSTYFYSKEDQLDSIISYVDEKKIRKVFNNTNSDTLPNTQSGLKGETFIYDKKNRLVFETNTFEDIEYQYGEKEITKEIKYYKGHKIIKEQTRYIYDLKGRLMEKIVEYPGNNQMVIRTLYKYNYPEYKNP</sequence>